<dbReference type="RefSeq" id="WP_147371597.1">
    <property type="nucleotide sequence ID" value="NZ_QWLA01000030.1"/>
</dbReference>
<name>A0A399EUV2_9DEIN</name>
<organism evidence="3 4">
    <name type="scientific">Calidithermus roseus</name>
    <dbReference type="NCBI Taxonomy" id="1644118"/>
    <lineage>
        <taxon>Bacteria</taxon>
        <taxon>Thermotogati</taxon>
        <taxon>Deinococcota</taxon>
        <taxon>Deinococci</taxon>
        <taxon>Thermales</taxon>
        <taxon>Thermaceae</taxon>
        <taxon>Calidithermus</taxon>
    </lineage>
</organism>
<protein>
    <recommendedName>
        <fullName evidence="5">Prepilin-type N-terminal cleavage/methylation domain-containing protein</fullName>
    </recommendedName>
</protein>
<dbReference type="OrthoDB" id="25017at2"/>
<comment type="caution">
    <text evidence="3">The sequence shown here is derived from an EMBL/GenBank/DDBJ whole genome shotgun (WGS) entry which is preliminary data.</text>
</comment>
<dbReference type="AlphaFoldDB" id="A0A399EUV2"/>
<dbReference type="Proteomes" id="UP000265341">
    <property type="component" value="Unassembled WGS sequence"/>
</dbReference>
<gene>
    <name evidence="3" type="ORF">Mrose_01806</name>
</gene>
<dbReference type="PROSITE" id="PS00409">
    <property type="entry name" value="PROKAR_NTER_METHYL"/>
    <property type="match status" value="1"/>
</dbReference>
<comment type="subcellular location">
    <subcellularLocation>
        <location evidence="1">Cell outer membrane</location>
    </subcellularLocation>
</comment>
<dbReference type="EMBL" id="QWLA01000030">
    <property type="protein sequence ID" value="RIH86392.1"/>
    <property type="molecule type" value="Genomic_DNA"/>
</dbReference>
<keyword evidence="4" id="KW-1185">Reference proteome</keyword>
<dbReference type="GO" id="GO:0009279">
    <property type="term" value="C:cell outer membrane"/>
    <property type="evidence" value="ECO:0007669"/>
    <property type="project" value="UniProtKB-SubCell"/>
</dbReference>
<reference evidence="3 4" key="1">
    <citation type="submission" date="2018-08" db="EMBL/GenBank/DDBJ databases">
        <title>Meiothermus roseus NBRC 110900 genome sequencing project.</title>
        <authorList>
            <person name="Da Costa M.S."/>
            <person name="Albuquerque L."/>
            <person name="Raposo P."/>
            <person name="Froufe H.J.C."/>
            <person name="Barroso C.S."/>
            <person name="Egas C."/>
        </authorList>
    </citation>
    <scope>NUCLEOTIDE SEQUENCE [LARGE SCALE GENOMIC DNA]</scope>
    <source>
        <strain evidence="3 4">NBRC 110900</strain>
    </source>
</reference>
<sequence>MRALRQGFTLLELLLAAGITLLLLGLIAQGLRSGSDTSRYIQTAQSTLEDLRFAGNLVSDYLSTAVFIYPKGITLTLNSGCESYTVCNPLTNSNQWTIGSDPIIAAILPPEDSGIACADTSAGKRGCHRFFAVYALSRGKVVEAASGAENPGPDPTNNDKWTLYVNLKYLSDPKEQKDFQNNEVAFTPPNTKIPVKLTNTQGNLLADYIKPGDGLTASFERCLDFSSGEIASLGSCNDVLPANLGIYTSAARVRFSLLGQITSGSRIHTFPGPTQPLVFQVGARNLSVRK</sequence>
<proteinExistence type="predicted"/>
<keyword evidence="2" id="KW-0998">Cell outer membrane</keyword>
<accession>A0A399EUV2</accession>
<evidence type="ECO:0008006" key="5">
    <source>
        <dbReference type="Google" id="ProtNLM"/>
    </source>
</evidence>
<evidence type="ECO:0000256" key="1">
    <source>
        <dbReference type="ARBA" id="ARBA00004442"/>
    </source>
</evidence>
<evidence type="ECO:0000313" key="4">
    <source>
        <dbReference type="Proteomes" id="UP000265341"/>
    </source>
</evidence>
<evidence type="ECO:0000256" key="2">
    <source>
        <dbReference type="ARBA" id="ARBA00023237"/>
    </source>
</evidence>
<keyword evidence="2" id="KW-0472">Membrane</keyword>
<dbReference type="InterPro" id="IPR012902">
    <property type="entry name" value="N_methyl_site"/>
</dbReference>
<evidence type="ECO:0000313" key="3">
    <source>
        <dbReference type="EMBL" id="RIH86392.1"/>
    </source>
</evidence>